<dbReference type="STRING" id="1160509.A0A3N4H7D3"/>
<proteinExistence type="predicted"/>
<keyword evidence="3" id="KW-1185">Reference proteome</keyword>
<reference evidence="2 3" key="1">
    <citation type="journal article" date="2018" name="Nat. Ecol. Evol.">
        <title>Pezizomycetes genomes reveal the molecular basis of ectomycorrhizal truffle lifestyle.</title>
        <authorList>
            <person name="Murat C."/>
            <person name="Payen T."/>
            <person name="Noel B."/>
            <person name="Kuo A."/>
            <person name="Morin E."/>
            <person name="Chen J."/>
            <person name="Kohler A."/>
            <person name="Krizsan K."/>
            <person name="Balestrini R."/>
            <person name="Da Silva C."/>
            <person name="Montanini B."/>
            <person name="Hainaut M."/>
            <person name="Levati E."/>
            <person name="Barry K.W."/>
            <person name="Belfiori B."/>
            <person name="Cichocki N."/>
            <person name="Clum A."/>
            <person name="Dockter R.B."/>
            <person name="Fauchery L."/>
            <person name="Guy J."/>
            <person name="Iotti M."/>
            <person name="Le Tacon F."/>
            <person name="Lindquist E.A."/>
            <person name="Lipzen A."/>
            <person name="Malagnac F."/>
            <person name="Mello A."/>
            <person name="Molinier V."/>
            <person name="Miyauchi S."/>
            <person name="Poulain J."/>
            <person name="Riccioni C."/>
            <person name="Rubini A."/>
            <person name="Sitrit Y."/>
            <person name="Splivallo R."/>
            <person name="Traeger S."/>
            <person name="Wang M."/>
            <person name="Zifcakova L."/>
            <person name="Wipf D."/>
            <person name="Zambonelli A."/>
            <person name="Paolocci F."/>
            <person name="Nowrousian M."/>
            <person name="Ottonello S."/>
            <person name="Baldrian P."/>
            <person name="Spatafora J.W."/>
            <person name="Henrissat B."/>
            <person name="Nagy L.G."/>
            <person name="Aury J.M."/>
            <person name="Wincker P."/>
            <person name="Grigoriev I.V."/>
            <person name="Bonfante P."/>
            <person name="Martin F.M."/>
        </authorList>
    </citation>
    <scope>NUCLEOTIDE SEQUENCE [LARGE SCALE GENOMIC DNA]</scope>
    <source>
        <strain evidence="2 3">RN42</strain>
    </source>
</reference>
<name>A0A3N4H7D3_ASCIM</name>
<feature type="region of interest" description="Disordered" evidence="1">
    <location>
        <begin position="165"/>
        <end position="202"/>
    </location>
</feature>
<sequence>MPTHVAPDVFLYSLEVQHILRDAPFEDQAAMMREARSHILVAGVDELAFYSCELENFCAFADGSVRSHLLAESRSAYQNFRHVHHRHHGSMSQQEQVDQTQERLLPGLLEAQSDDTASAINTVAPDQVARDAETFLNHTQAYSQHETDIANDSVLRYPVVSYPDSYRPSVRQASPPLSSRRAGPLYGYRRRSRSPNPQSHIRNARFRLHSPLAVRESIDPLIEFPAHMRTQQQCSSQTWVRKRDGRRPRN</sequence>
<protein>
    <submittedName>
        <fullName evidence="2">Uncharacterized protein</fullName>
    </submittedName>
</protein>
<dbReference type="AlphaFoldDB" id="A0A3N4H7D3"/>
<evidence type="ECO:0000313" key="2">
    <source>
        <dbReference type="EMBL" id="RPA70792.1"/>
    </source>
</evidence>
<evidence type="ECO:0000256" key="1">
    <source>
        <dbReference type="SAM" id="MobiDB-lite"/>
    </source>
</evidence>
<organism evidence="2 3">
    <name type="scientific">Ascobolus immersus RN42</name>
    <dbReference type="NCBI Taxonomy" id="1160509"/>
    <lineage>
        <taxon>Eukaryota</taxon>
        <taxon>Fungi</taxon>
        <taxon>Dikarya</taxon>
        <taxon>Ascomycota</taxon>
        <taxon>Pezizomycotina</taxon>
        <taxon>Pezizomycetes</taxon>
        <taxon>Pezizales</taxon>
        <taxon>Ascobolaceae</taxon>
        <taxon>Ascobolus</taxon>
    </lineage>
</organism>
<gene>
    <name evidence="2" type="ORF">BJ508DRAFT_336794</name>
</gene>
<dbReference type="Proteomes" id="UP000275078">
    <property type="component" value="Unassembled WGS sequence"/>
</dbReference>
<accession>A0A3N4H7D3</accession>
<dbReference type="EMBL" id="ML120065">
    <property type="protein sequence ID" value="RPA70792.1"/>
    <property type="molecule type" value="Genomic_DNA"/>
</dbReference>
<evidence type="ECO:0000313" key="3">
    <source>
        <dbReference type="Proteomes" id="UP000275078"/>
    </source>
</evidence>